<gene>
    <name evidence="1" type="ORF">Pyn_09707</name>
</gene>
<dbReference type="AlphaFoldDB" id="A0A314UEK5"/>
<protein>
    <submittedName>
        <fullName evidence="1">Uncharacterized protein</fullName>
    </submittedName>
</protein>
<keyword evidence="2" id="KW-1185">Reference proteome</keyword>
<organism evidence="1 2">
    <name type="scientific">Prunus yedoensis var. nudiflora</name>
    <dbReference type="NCBI Taxonomy" id="2094558"/>
    <lineage>
        <taxon>Eukaryota</taxon>
        <taxon>Viridiplantae</taxon>
        <taxon>Streptophyta</taxon>
        <taxon>Embryophyta</taxon>
        <taxon>Tracheophyta</taxon>
        <taxon>Spermatophyta</taxon>
        <taxon>Magnoliopsida</taxon>
        <taxon>eudicotyledons</taxon>
        <taxon>Gunneridae</taxon>
        <taxon>Pentapetalae</taxon>
        <taxon>rosids</taxon>
        <taxon>fabids</taxon>
        <taxon>Rosales</taxon>
        <taxon>Rosaceae</taxon>
        <taxon>Amygdaloideae</taxon>
        <taxon>Amygdaleae</taxon>
        <taxon>Prunus</taxon>
    </lineage>
</organism>
<name>A0A314UEK5_PRUYE</name>
<evidence type="ECO:0000313" key="2">
    <source>
        <dbReference type="Proteomes" id="UP000250321"/>
    </source>
</evidence>
<comment type="caution">
    <text evidence="1">The sequence shown here is derived from an EMBL/GenBank/DDBJ whole genome shotgun (WGS) entry which is preliminary data.</text>
</comment>
<reference evidence="1 2" key="1">
    <citation type="submission" date="2018-02" db="EMBL/GenBank/DDBJ databases">
        <title>Draft genome of wild Prunus yedoensis var. nudiflora.</title>
        <authorList>
            <person name="Baek S."/>
            <person name="Kim J.-H."/>
            <person name="Choi K."/>
            <person name="Kim G.-B."/>
            <person name="Cho A."/>
            <person name="Jang H."/>
            <person name="Shin C.-H."/>
            <person name="Yu H.-J."/>
            <person name="Mun J.-H."/>
        </authorList>
    </citation>
    <scope>NUCLEOTIDE SEQUENCE [LARGE SCALE GENOMIC DNA]</scope>
    <source>
        <strain evidence="2">cv. Jeju island</strain>
        <tissue evidence="1">Leaf</tissue>
    </source>
</reference>
<dbReference type="EMBL" id="PJQY01003607">
    <property type="protein sequence ID" value="PQM35935.1"/>
    <property type="molecule type" value="Genomic_DNA"/>
</dbReference>
<proteinExistence type="predicted"/>
<accession>A0A314UEK5</accession>
<evidence type="ECO:0000313" key="1">
    <source>
        <dbReference type="EMBL" id="PQM35935.1"/>
    </source>
</evidence>
<sequence length="60" mass="6507">MVEKVSVAPRVVHPAMTIQTTTPFQRPAIHSKGIATELITPARVKSAATGVFCFFLLLNI</sequence>
<dbReference type="Proteomes" id="UP000250321">
    <property type="component" value="Unassembled WGS sequence"/>
</dbReference>